<dbReference type="EMBL" id="LR796491">
    <property type="protein sequence ID" value="CAB4147053.1"/>
    <property type="molecule type" value="Genomic_DNA"/>
</dbReference>
<accession>A0A6J5MNN0</accession>
<proteinExistence type="predicted"/>
<sequence length="90" mass="9537">MTWTIDGSLALQNLDIISNGTRICMLDCDNDTVSDYEIVAAARLIAAAPDLLAALIELDAWAMHESGADYPPGTFEVVRDAIVKAIGAAT</sequence>
<protein>
    <submittedName>
        <fullName evidence="1">Uncharacterized protein</fullName>
    </submittedName>
</protein>
<gene>
    <name evidence="1" type="ORF">UFOVP506_9</name>
</gene>
<organism evidence="1">
    <name type="scientific">uncultured Caudovirales phage</name>
    <dbReference type="NCBI Taxonomy" id="2100421"/>
    <lineage>
        <taxon>Viruses</taxon>
        <taxon>Duplodnaviria</taxon>
        <taxon>Heunggongvirae</taxon>
        <taxon>Uroviricota</taxon>
        <taxon>Caudoviricetes</taxon>
        <taxon>Peduoviridae</taxon>
        <taxon>Maltschvirus</taxon>
        <taxon>Maltschvirus maltsch</taxon>
    </lineage>
</organism>
<evidence type="ECO:0000313" key="1">
    <source>
        <dbReference type="EMBL" id="CAB4147053.1"/>
    </source>
</evidence>
<name>A0A6J5MNN0_9CAUD</name>
<reference evidence="1" key="1">
    <citation type="submission" date="2020-04" db="EMBL/GenBank/DDBJ databases">
        <authorList>
            <person name="Chiriac C."/>
            <person name="Salcher M."/>
            <person name="Ghai R."/>
            <person name="Kavagutti S V."/>
        </authorList>
    </citation>
    <scope>NUCLEOTIDE SEQUENCE</scope>
</reference>